<dbReference type="InterPro" id="IPR008250">
    <property type="entry name" value="ATPase_P-typ_transduc_dom_A_sf"/>
</dbReference>
<keyword evidence="17 19" id="KW-0472">Membrane</keyword>
<dbReference type="SUPFAM" id="SSF81660">
    <property type="entry name" value="Metal cation-transporting ATPase, ATP-binding domain N"/>
    <property type="match status" value="1"/>
</dbReference>
<keyword evidence="4" id="KW-0813">Transport</keyword>
<comment type="catalytic activity">
    <reaction evidence="18">
        <text>Cu(+)(in) + ATP + H2O = Cu(+)(out) + ADP + phosphate + H(+)</text>
        <dbReference type="Rhea" id="RHEA:25792"/>
        <dbReference type="ChEBI" id="CHEBI:15377"/>
        <dbReference type="ChEBI" id="CHEBI:15378"/>
        <dbReference type="ChEBI" id="CHEBI:30616"/>
        <dbReference type="ChEBI" id="CHEBI:43474"/>
        <dbReference type="ChEBI" id="CHEBI:49552"/>
        <dbReference type="ChEBI" id="CHEBI:456216"/>
        <dbReference type="EC" id="7.2.2.8"/>
    </reaction>
</comment>
<keyword evidence="8 19" id="KW-0479">Metal-binding</keyword>
<keyword evidence="13" id="KW-1278">Translocase</keyword>
<evidence type="ECO:0000256" key="14">
    <source>
        <dbReference type="ARBA" id="ARBA00022989"/>
    </source>
</evidence>
<feature type="transmembrane region" description="Helical" evidence="19">
    <location>
        <begin position="190"/>
        <end position="209"/>
    </location>
</feature>
<dbReference type="Pfam" id="PF00122">
    <property type="entry name" value="E1-E2_ATPase"/>
    <property type="match status" value="1"/>
</dbReference>
<dbReference type="SFLD" id="SFLDG00002">
    <property type="entry name" value="C1.7:_P-type_atpase_like"/>
    <property type="match status" value="1"/>
</dbReference>
<dbReference type="SFLD" id="SFLDF00027">
    <property type="entry name" value="p-type_atpase"/>
    <property type="match status" value="1"/>
</dbReference>
<keyword evidence="11 19" id="KW-0067">ATP-binding</keyword>
<evidence type="ECO:0000256" key="15">
    <source>
        <dbReference type="ARBA" id="ARBA00023008"/>
    </source>
</evidence>
<keyword evidence="6" id="KW-0597">Phosphoprotein</keyword>
<dbReference type="SUPFAM" id="SSF81653">
    <property type="entry name" value="Calcium ATPase, transduction domain A"/>
    <property type="match status" value="1"/>
</dbReference>
<keyword evidence="16" id="KW-0406">Ion transport</keyword>
<evidence type="ECO:0000256" key="8">
    <source>
        <dbReference type="ARBA" id="ARBA00022723"/>
    </source>
</evidence>
<dbReference type="PANTHER" id="PTHR43520">
    <property type="entry name" value="ATP7, ISOFORM B"/>
    <property type="match status" value="1"/>
</dbReference>
<evidence type="ECO:0000256" key="4">
    <source>
        <dbReference type="ARBA" id="ARBA00022448"/>
    </source>
</evidence>
<evidence type="ECO:0000256" key="6">
    <source>
        <dbReference type="ARBA" id="ARBA00022553"/>
    </source>
</evidence>
<evidence type="ECO:0000256" key="9">
    <source>
        <dbReference type="ARBA" id="ARBA00022741"/>
    </source>
</evidence>
<dbReference type="PRINTS" id="PR00119">
    <property type="entry name" value="CATATPASE"/>
</dbReference>
<dbReference type="GO" id="GO:0005886">
    <property type="term" value="C:plasma membrane"/>
    <property type="evidence" value="ECO:0007669"/>
    <property type="project" value="UniProtKB-SubCell"/>
</dbReference>
<keyword evidence="10" id="KW-0187">Copper transport</keyword>
<organism evidence="21 22">
    <name type="scientific">Sulfoacidibacillus ferrooxidans</name>
    <dbReference type="NCBI Taxonomy" id="2005001"/>
    <lineage>
        <taxon>Bacteria</taxon>
        <taxon>Bacillati</taxon>
        <taxon>Bacillota</taxon>
        <taxon>Bacilli</taxon>
        <taxon>Bacillales</taxon>
        <taxon>Alicyclobacillaceae</taxon>
        <taxon>Sulfoacidibacillus</taxon>
    </lineage>
</organism>
<dbReference type="InterPro" id="IPR006121">
    <property type="entry name" value="HMA_dom"/>
</dbReference>
<sequence length="813" mass="88100">MAILTCHLCEQPATTPILDSGYTFCCHGCKELWHVLGEDELQRLKATPGINWIEARGLERPGDFFAQEATDAHTVTLSLDGIWCASCTLLIEHVVQQTPGVFAAKVDFSTSTAQIAYDRETVSPTALCDTIGKLGYNATADDDGDGNLHTADVILLRRFSVAALLSLVMMMLSVPVWTGYLPLLPQGMRLLLSYSLWILSTPVIFWSGWPFLRGAWSSIRHFVPTMDLLIAIGSVSAYAYSVVSVLQSGQFVYFDTASLLVSFLLFSRTLEAQTKRKASQVVSLLGRLAPKEARVVKDSHVMLLPIADVMVGDVVRIETGETIPVDGTVISGQSAVDESMLTGESLWVDKHLKDPVYAGTTNHSGLLEVAVSRVTDTLLKQTTDFVRNAENHTLRYQRLADRILKIFVPFVLFTATGTFAVLVWGLHTSMATALLRSVAVLVIGCPCALSIATPLAVLGGVRRLNDFGILLRKHEAFERAATIDTLIVDKTGTMTLGQLAVKAAIFHPDYPDALLYSLSTEFSSDHPMSKAIVRYASDRGLTPLPVREFRPIPGFGVYANVCDHDVTIGSTVGDAIASPEFEQTVTEWKQAGYSVSYVVIDDMVSGAYAFADTVRPEAYRVVAQLQQSNIRVIMASGDHQRAVQTIADEIGIHEYYAHLSPTDKAALVLDMQKQGHQVAFLGDGINDAAALVQSTIGLAMGSGADLAIQSGHFILAKQDLRGIPNLLDLGKKVTGTIRFNLGWAIIYNFIALCVAVAGFASPAMAALAMLISSAFVLGNSLRIFGWSPLRYARGGLIIASTLVALGALSWFTF</sequence>
<dbReference type="Gene3D" id="3.30.70.100">
    <property type="match status" value="1"/>
</dbReference>
<dbReference type="GO" id="GO:0055070">
    <property type="term" value="P:copper ion homeostasis"/>
    <property type="evidence" value="ECO:0007669"/>
    <property type="project" value="TreeGrafter"/>
</dbReference>
<feature type="domain" description="HMA" evidence="20">
    <location>
        <begin position="73"/>
        <end position="139"/>
    </location>
</feature>
<dbReference type="Gene3D" id="2.70.150.10">
    <property type="entry name" value="Calcium-transporting ATPase, cytoplasmic transduction domain A"/>
    <property type="match status" value="1"/>
</dbReference>
<keyword evidence="14 19" id="KW-1133">Transmembrane helix</keyword>
<keyword evidence="22" id="KW-1185">Reference proteome</keyword>
<dbReference type="EC" id="7.2.2.8" evidence="3"/>
<dbReference type="EMBL" id="JALBUF010000001">
    <property type="protein sequence ID" value="MCI0182271.1"/>
    <property type="molecule type" value="Genomic_DNA"/>
</dbReference>
<name>A0A9X1V687_9BACL</name>
<evidence type="ECO:0000256" key="17">
    <source>
        <dbReference type="ARBA" id="ARBA00023136"/>
    </source>
</evidence>
<reference evidence="21" key="1">
    <citation type="submission" date="2022-03" db="EMBL/GenBank/DDBJ databases">
        <title>Draft Genome Sequence of Firmicute Strain S0AB, a Heterotrophic Iron/Sulfur-Oxidizing Extreme Acidophile.</title>
        <authorList>
            <person name="Vergara E."/>
            <person name="Pakostova E."/>
            <person name="Johnson D.B."/>
            <person name="Holmes D.S."/>
        </authorList>
    </citation>
    <scope>NUCLEOTIDE SEQUENCE</scope>
    <source>
        <strain evidence="21">S0AB</strain>
    </source>
</reference>
<keyword evidence="15" id="KW-0186">Copper</keyword>
<dbReference type="GO" id="GO:0043682">
    <property type="term" value="F:P-type divalent copper transporter activity"/>
    <property type="evidence" value="ECO:0007669"/>
    <property type="project" value="TreeGrafter"/>
</dbReference>
<dbReference type="Gene3D" id="3.40.50.1000">
    <property type="entry name" value="HAD superfamily/HAD-like"/>
    <property type="match status" value="1"/>
</dbReference>
<feature type="transmembrane region" description="Helical" evidence="19">
    <location>
        <begin position="438"/>
        <end position="461"/>
    </location>
</feature>
<dbReference type="PANTHER" id="PTHR43520:SF5">
    <property type="entry name" value="CATION-TRANSPORTING P-TYPE ATPASE-RELATED"/>
    <property type="match status" value="1"/>
</dbReference>
<keyword evidence="7 19" id="KW-0812">Transmembrane</keyword>
<feature type="transmembrane region" description="Helical" evidence="19">
    <location>
        <begin position="766"/>
        <end position="784"/>
    </location>
</feature>
<feature type="transmembrane region" description="Helical" evidence="19">
    <location>
        <begin position="741"/>
        <end position="760"/>
    </location>
</feature>
<dbReference type="NCBIfam" id="TIGR01494">
    <property type="entry name" value="ATPase_P-type"/>
    <property type="match status" value="1"/>
</dbReference>
<evidence type="ECO:0000259" key="20">
    <source>
        <dbReference type="PROSITE" id="PS50846"/>
    </source>
</evidence>
<dbReference type="InterPro" id="IPR059000">
    <property type="entry name" value="ATPase_P-type_domA"/>
</dbReference>
<feature type="transmembrane region" description="Helical" evidence="19">
    <location>
        <begin position="221"/>
        <end position="240"/>
    </location>
</feature>
<dbReference type="NCBIfam" id="TIGR01525">
    <property type="entry name" value="ATPase-IB_hvy"/>
    <property type="match status" value="1"/>
</dbReference>
<dbReference type="PROSITE" id="PS00154">
    <property type="entry name" value="ATPASE_E1_E2"/>
    <property type="match status" value="1"/>
</dbReference>
<keyword evidence="9 19" id="KW-0547">Nucleotide-binding</keyword>
<dbReference type="GO" id="GO:0005507">
    <property type="term" value="F:copper ion binding"/>
    <property type="evidence" value="ECO:0007669"/>
    <property type="project" value="TreeGrafter"/>
</dbReference>
<dbReference type="InterPro" id="IPR023299">
    <property type="entry name" value="ATPase_P-typ_cyto_dom_N"/>
</dbReference>
<evidence type="ECO:0000256" key="19">
    <source>
        <dbReference type="RuleBase" id="RU362081"/>
    </source>
</evidence>
<feature type="transmembrane region" description="Helical" evidence="19">
    <location>
        <begin position="403"/>
        <end position="426"/>
    </location>
</feature>
<accession>A0A9X1V687</accession>
<proteinExistence type="inferred from homology"/>
<dbReference type="SUPFAM" id="SSF55008">
    <property type="entry name" value="HMA, heavy metal-associated domain"/>
    <property type="match status" value="1"/>
</dbReference>
<dbReference type="SUPFAM" id="SSF81665">
    <property type="entry name" value="Calcium ATPase, transmembrane domain M"/>
    <property type="match status" value="1"/>
</dbReference>
<keyword evidence="5 19" id="KW-1003">Cell membrane</keyword>
<evidence type="ECO:0000256" key="18">
    <source>
        <dbReference type="ARBA" id="ARBA00049289"/>
    </source>
</evidence>
<feature type="transmembrane region" description="Helical" evidence="19">
    <location>
        <begin position="791"/>
        <end position="811"/>
    </location>
</feature>
<dbReference type="PROSITE" id="PS01047">
    <property type="entry name" value="HMA_1"/>
    <property type="match status" value="1"/>
</dbReference>
<evidence type="ECO:0000256" key="12">
    <source>
        <dbReference type="ARBA" id="ARBA00022842"/>
    </source>
</evidence>
<dbReference type="InterPro" id="IPR001757">
    <property type="entry name" value="P_typ_ATPase"/>
</dbReference>
<comment type="subcellular location">
    <subcellularLocation>
        <location evidence="1">Cell membrane</location>
        <topology evidence="1">Multi-pass membrane protein</topology>
    </subcellularLocation>
</comment>
<evidence type="ECO:0000256" key="7">
    <source>
        <dbReference type="ARBA" id="ARBA00022692"/>
    </source>
</evidence>
<evidence type="ECO:0000256" key="11">
    <source>
        <dbReference type="ARBA" id="ARBA00022840"/>
    </source>
</evidence>
<dbReference type="Pfam" id="PF00403">
    <property type="entry name" value="HMA"/>
    <property type="match status" value="1"/>
</dbReference>
<dbReference type="SUPFAM" id="SSF56784">
    <property type="entry name" value="HAD-like"/>
    <property type="match status" value="1"/>
</dbReference>
<feature type="transmembrane region" description="Helical" evidence="19">
    <location>
        <begin position="159"/>
        <end position="178"/>
    </location>
</feature>
<evidence type="ECO:0000256" key="5">
    <source>
        <dbReference type="ARBA" id="ARBA00022475"/>
    </source>
</evidence>
<dbReference type="InterPro" id="IPR036163">
    <property type="entry name" value="HMA_dom_sf"/>
</dbReference>
<evidence type="ECO:0000313" key="21">
    <source>
        <dbReference type="EMBL" id="MCI0182271.1"/>
    </source>
</evidence>
<dbReference type="GO" id="GO:0140581">
    <property type="term" value="F:P-type monovalent copper transporter activity"/>
    <property type="evidence" value="ECO:0007669"/>
    <property type="project" value="UniProtKB-EC"/>
</dbReference>
<dbReference type="CDD" id="cd00371">
    <property type="entry name" value="HMA"/>
    <property type="match status" value="1"/>
</dbReference>
<dbReference type="InterPro" id="IPR023298">
    <property type="entry name" value="ATPase_P-typ_TM_dom_sf"/>
</dbReference>
<dbReference type="FunFam" id="3.30.70.100:FF:000001">
    <property type="entry name" value="ATPase copper transporting beta"/>
    <property type="match status" value="1"/>
</dbReference>
<dbReference type="NCBIfam" id="TIGR01512">
    <property type="entry name" value="ATPase-IB2_Cd"/>
    <property type="match status" value="1"/>
</dbReference>
<dbReference type="PRINTS" id="PR00941">
    <property type="entry name" value="CDATPASE"/>
</dbReference>
<dbReference type="InterPro" id="IPR036412">
    <property type="entry name" value="HAD-like_sf"/>
</dbReference>
<dbReference type="InterPro" id="IPR044492">
    <property type="entry name" value="P_typ_ATPase_HD_dom"/>
</dbReference>
<dbReference type="GO" id="GO:0016887">
    <property type="term" value="F:ATP hydrolysis activity"/>
    <property type="evidence" value="ECO:0007669"/>
    <property type="project" value="InterPro"/>
</dbReference>
<dbReference type="AlphaFoldDB" id="A0A9X1V687"/>
<comment type="caution">
    <text evidence="21">The sequence shown here is derived from an EMBL/GenBank/DDBJ whole genome shotgun (WGS) entry which is preliminary data.</text>
</comment>
<evidence type="ECO:0000256" key="13">
    <source>
        <dbReference type="ARBA" id="ARBA00022967"/>
    </source>
</evidence>
<dbReference type="InterPro" id="IPR017969">
    <property type="entry name" value="Heavy-metal-associated_CS"/>
</dbReference>
<dbReference type="Pfam" id="PF00702">
    <property type="entry name" value="Hydrolase"/>
    <property type="match status" value="1"/>
</dbReference>
<evidence type="ECO:0000256" key="1">
    <source>
        <dbReference type="ARBA" id="ARBA00004651"/>
    </source>
</evidence>
<evidence type="ECO:0000256" key="2">
    <source>
        <dbReference type="ARBA" id="ARBA00006024"/>
    </source>
</evidence>
<dbReference type="InterPro" id="IPR023214">
    <property type="entry name" value="HAD_sf"/>
</dbReference>
<evidence type="ECO:0000313" key="22">
    <source>
        <dbReference type="Proteomes" id="UP001139263"/>
    </source>
</evidence>
<dbReference type="NCBIfam" id="TIGR01511">
    <property type="entry name" value="ATPase-IB1_Cu"/>
    <property type="match status" value="1"/>
</dbReference>
<evidence type="ECO:0000256" key="10">
    <source>
        <dbReference type="ARBA" id="ARBA00022796"/>
    </source>
</evidence>
<dbReference type="GO" id="GO:0005524">
    <property type="term" value="F:ATP binding"/>
    <property type="evidence" value="ECO:0007669"/>
    <property type="project" value="UniProtKB-UniRule"/>
</dbReference>
<protein>
    <recommendedName>
        <fullName evidence="3">P-type Cu(+) transporter</fullName>
        <ecNumber evidence="3">7.2.2.8</ecNumber>
    </recommendedName>
</protein>
<gene>
    <name evidence="21" type="primary">copA_4</name>
    <name evidence="21" type="ORF">MM817_00530</name>
</gene>
<dbReference type="Gene3D" id="3.40.1110.10">
    <property type="entry name" value="Calcium-transporting ATPase, cytoplasmic domain N"/>
    <property type="match status" value="1"/>
</dbReference>
<dbReference type="PROSITE" id="PS50846">
    <property type="entry name" value="HMA_2"/>
    <property type="match status" value="1"/>
</dbReference>
<keyword evidence="12" id="KW-0460">Magnesium</keyword>
<comment type="similarity">
    <text evidence="2 19">Belongs to the cation transport ATPase (P-type) (TC 3.A.3) family. Type IB subfamily.</text>
</comment>
<dbReference type="SFLD" id="SFLDS00003">
    <property type="entry name" value="Haloacid_Dehalogenase"/>
    <property type="match status" value="1"/>
</dbReference>
<evidence type="ECO:0000256" key="16">
    <source>
        <dbReference type="ARBA" id="ARBA00023065"/>
    </source>
</evidence>
<dbReference type="InterPro" id="IPR018303">
    <property type="entry name" value="ATPase_P-typ_P_site"/>
</dbReference>
<dbReference type="Proteomes" id="UP001139263">
    <property type="component" value="Unassembled WGS sequence"/>
</dbReference>
<evidence type="ECO:0000256" key="3">
    <source>
        <dbReference type="ARBA" id="ARBA00012517"/>
    </source>
</evidence>
<dbReference type="InterPro" id="IPR027256">
    <property type="entry name" value="P-typ_ATPase_IB"/>
</dbReference>